<accession>A0A077WJS4</accession>
<organism evidence="3">
    <name type="scientific">Lichtheimia ramosa</name>
    <dbReference type="NCBI Taxonomy" id="688394"/>
    <lineage>
        <taxon>Eukaryota</taxon>
        <taxon>Fungi</taxon>
        <taxon>Fungi incertae sedis</taxon>
        <taxon>Mucoromycota</taxon>
        <taxon>Mucoromycotina</taxon>
        <taxon>Mucoromycetes</taxon>
        <taxon>Mucorales</taxon>
        <taxon>Lichtheimiaceae</taxon>
        <taxon>Lichtheimia</taxon>
    </lineage>
</organism>
<dbReference type="InterPro" id="IPR050300">
    <property type="entry name" value="GDXG_lipolytic_enzyme"/>
</dbReference>
<dbReference type="Gene3D" id="3.40.50.1820">
    <property type="entry name" value="alpha/beta hydrolase"/>
    <property type="match status" value="1"/>
</dbReference>
<dbReference type="PANTHER" id="PTHR48081">
    <property type="entry name" value="AB HYDROLASE SUPERFAMILY PROTEIN C4A8.06C"/>
    <property type="match status" value="1"/>
</dbReference>
<name>A0A077WJS4_9FUNG</name>
<evidence type="ECO:0000313" key="3">
    <source>
        <dbReference type="EMBL" id="CDS07620.1"/>
    </source>
</evidence>
<keyword evidence="1" id="KW-0378">Hydrolase</keyword>
<evidence type="ECO:0000259" key="2">
    <source>
        <dbReference type="Pfam" id="PF20434"/>
    </source>
</evidence>
<evidence type="ECO:0000256" key="1">
    <source>
        <dbReference type="ARBA" id="ARBA00022801"/>
    </source>
</evidence>
<dbReference type="GO" id="GO:0016787">
    <property type="term" value="F:hydrolase activity"/>
    <property type="evidence" value="ECO:0007669"/>
    <property type="project" value="UniProtKB-KW"/>
</dbReference>
<dbReference type="EMBL" id="LK023324">
    <property type="protein sequence ID" value="CDS07620.1"/>
    <property type="molecule type" value="Genomic_DNA"/>
</dbReference>
<sequence>MSSFEVSTHAYTNDPSHYKQLDLYTPQATSPHSPLLVFVHGGAWRSEDKADHRALAEAFVARGYPVAVTNYRLSLYQVEGQPPAVQHPAHIQDTLEAIEFLAHDPPKKNVYDPSKLYLIGHSAGGHIVTSLLLDSTYASKAHAYVRGVVGADGIYDLPLLLKRYPNYDFVAQAFGSDPSLYADASPVTQSPDPSLMPLPPMLIVHSLEDDLLDVEQSNAMVHHLQNIGAQVKLDTSVKGKHYDMLYTTEFYDLVTRFVQENNSR</sequence>
<dbReference type="SUPFAM" id="SSF53474">
    <property type="entry name" value="alpha/beta-Hydrolases"/>
    <property type="match status" value="1"/>
</dbReference>
<dbReference type="PANTHER" id="PTHR48081:SF33">
    <property type="entry name" value="KYNURENINE FORMAMIDASE"/>
    <property type="match status" value="1"/>
</dbReference>
<dbReference type="InterPro" id="IPR029058">
    <property type="entry name" value="AB_hydrolase_fold"/>
</dbReference>
<dbReference type="InterPro" id="IPR049492">
    <property type="entry name" value="BD-FAE-like_dom"/>
</dbReference>
<gene>
    <name evidence="3" type="ORF">LRAMOSA01569</name>
</gene>
<dbReference type="Pfam" id="PF20434">
    <property type="entry name" value="BD-FAE"/>
    <property type="match status" value="1"/>
</dbReference>
<feature type="domain" description="BD-FAE-like" evidence="2">
    <location>
        <begin position="21"/>
        <end position="224"/>
    </location>
</feature>
<dbReference type="AlphaFoldDB" id="A0A077WJS4"/>
<protein>
    <recommendedName>
        <fullName evidence="2">BD-FAE-like domain-containing protein</fullName>
    </recommendedName>
</protein>
<dbReference type="OrthoDB" id="6495301at2759"/>
<proteinExistence type="predicted"/>
<reference evidence="3" key="1">
    <citation type="journal article" date="2014" name="Genome Announc.">
        <title>De novo whole-genome sequence and genome annotation of Lichtheimia ramosa.</title>
        <authorList>
            <person name="Linde J."/>
            <person name="Schwartze V."/>
            <person name="Binder U."/>
            <person name="Lass-Florl C."/>
            <person name="Voigt K."/>
            <person name="Horn F."/>
        </authorList>
    </citation>
    <scope>NUCLEOTIDE SEQUENCE</scope>
    <source>
        <strain evidence="3">JMRC FSU:6197</strain>
    </source>
</reference>